<evidence type="ECO:0000313" key="3">
    <source>
        <dbReference type="Proteomes" id="UP000054995"/>
    </source>
</evidence>
<dbReference type="Proteomes" id="UP000054995">
    <property type="component" value="Unassembled WGS sequence"/>
</dbReference>
<proteinExistence type="predicted"/>
<evidence type="ECO:0000256" key="1">
    <source>
        <dbReference type="SAM" id="MobiDB-lite"/>
    </source>
</evidence>
<sequence>MRKSINRYKIYGHFPKSSKQASSQMWNDESLLDQVKLWKACQIKHNKKKDVEDDDDEEEEEEEEEEKNQCMPNSEPLFVKQQPNEHHRRRH</sequence>
<keyword evidence="3" id="KW-1185">Reference proteome</keyword>
<comment type="caution">
    <text evidence="2">The sequence shown here is derived from an EMBL/GenBank/DDBJ whole genome shotgun (WGS) entry which is preliminary data.</text>
</comment>
<feature type="compositionally biased region" description="Acidic residues" evidence="1">
    <location>
        <begin position="52"/>
        <end position="66"/>
    </location>
</feature>
<feature type="region of interest" description="Disordered" evidence="1">
    <location>
        <begin position="44"/>
        <end position="91"/>
    </location>
</feature>
<reference evidence="2 3" key="1">
    <citation type="submission" date="2015-01" db="EMBL/GenBank/DDBJ databases">
        <title>Evolution of Trichinella species and genotypes.</title>
        <authorList>
            <person name="Korhonen P.K."/>
            <person name="Edoardo P."/>
            <person name="Giuseppe L.R."/>
            <person name="Gasser R.B."/>
        </authorList>
    </citation>
    <scope>NUCLEOTIDE SEQUENCE [LARGE SCALE GENOMIC DNA]</scope>
    <source>
        <strain evidence="2">ISS470</strain>
    </source>
</reference>
<gene>
    <name evidence="2" type="ORF">T4D_9244</name>
</gene>
<organism evidence="2 3">
    <name type="scientific">Trichinella pseudospiralis</name>
    <name type="common">Parasitic roundworm</name>
    <dbReference type="NCBI Taxonomy" id="6337"/>
    <lineage>
        <taxon>Eukaryota</taxon>
        <taxon>Metazoa</taxon>
        <taxon>Ecdysozoa</taxon>
        <taxon>Nematoda</taxon>
        <taxon>Enoplea</taxon>
        <taxon>Dorylaimia</taxon>
        <taxon>Trichinellida</taxon>
        <taxon>Trichinellidae</taxon>
        <taxon>Trichinella</taxon>
    </lineage>
</organism>
<dbReference type="AlphaFoldDB" id="A0A0V1FVY2"/>
<accession>A0A0V1FVY2</accession>
<evidence type="ECO:0000313" key="2">
    <source>
        <dbReference type="EMBL" id="KRY90076.1"/>
    </source>
</evidence>
<name>A0A0V1FVY2_TRIPS</name>
<dbReference type="EMBL" id="JYDT01000025">
    <property type="protein sequence ID" value="KRY90076.1"/>
    <property type="molecule type" value="Genomic_DNA"/>
</dbReference>
<protein>
    <submittedName>
        <fullName evidence="2">Uncharacterized protein</fullName>
    </submittedName>
</protein>